<dbReference type="OrthoDB" id="6364988at2759"/>
<name>A0A553NUJ7_TIGCA</name>
<keyword evidence="1" id="KW-0175">Coiled coil</keyword>
<comment type="caution">
    <text evidence="3">The sequence shown here is derived from an EMBL/GenBank/DDBJ whole genome shotgun (WGS) entry which is preliminary data.</text>
</comment>
<feature type="compositionally biased region" description="Acidic residues" evidence="2">
    <location>
        <begin position="732"/>
        <end position="749"/>
    </location>
</feature>
<feature type="region of interest" description="Disordered" evidence="2">
    <location>
        <begin position="687"/>
        <end position="749"/>
    </location>
</feature>
<organism evidence="3 4">
    <name type="scientific">Tigriopus californicus</name>
    <name type="common">Marine copepod</name>
    <dbReference type="NCBI Taxonomy" id="6832"/>
    <lineage>
        <taxon>Eukaryota</taxon>
        <taxon>Metazoa</taxon>
        <taxon>Ecdysozoa</taxon>
        <taxon>Arthropoda</taxon>
        <taxon>Crustacea</taxon>
        <taxon>Multicrustacea</taxon>
        <taxon>Hexanauplia</taxon>
        <taxon>Copepoda</taxon>
        <taxon>Harpacticoida</taxon>
        <taxon>Harpacticidae</taxon>
        <taxon>Tigriopus</taxon>
    </lineage>
</organism>
<evidence type="ECO:0000256" key="1">
    <source>
        <dbReference type="SAM" id="Coils"/>
    </source>
</evidence>
<feature type="coiled-coil region" evidence="1">
    <location>
        <begin position="81"/>
        <end position="147"/>
    </location>
</feature>
<dbReference type="OMA" id="TETHAKD"/>
<keyword evidence="4" id="KW-1185">Reference proteome</keyword>
<feature type="compositionally biased region" description="Basic and acidic residues" evidence="2">
    <location>
        <begin position="687"/>
        <end position="731"/>
    </location>
</feature>
<sequence length="749" mass="84358">MALPGLRGYGRDETFGGRNSGVAARRGQTSNGSYGPLTGNPTPASGFKPRSAGGLIGNSDPALGRRLDAVEQRVSNQDSANRSLLEQMMKLQQDMRMELKKCDQSLMEERNQRMRLTTTLQTSTSKIAELEDRLRRTETHAKDNKAALVTMISHVKNVERAVTLGQQDIMAKKEVQGQKIQEIQQKVTTLTSSNGNLERLCHNVREDLSDVNGKVDTMSLELKDVKGALTLQDKMFNTQVSKLKQLDEDKGTGSKMSETQKAALESKILQLKDAIMECQSKLNHECQDREMDMNTINGRLDELTASVQETRKRREKDLKELEGTTRELAKMSESEKQNIVVKISAVQTELKQSLESRDKKIRESVLSRLDEQEQHLKQEIKDRTESEKDIKAQIDAQKDTVMTYMDENTDKIYKMSTADLEVLRNRLYQTNETCNVFEQELGQLRSDLNEALEQKGANHEGDIKVLDAKVDALNDRFKLGMNKLQAAVGENRMVNNGHGNSGSNEEDEGVYTELLEDFREKNAVELNNMDDKIDSIMRDLRAINEVVEGKLKQHQQAGEDASIILGDKLQQKMDSVTFAQERMKRQLDDLRDKVQCAPTDIADIRERLEDCEQEIASLSGSNKQESEGGSEDLVAMKKDVDFIMGRGGEVDEVTSGVPSLVKLQGDIDEIQSKTKSLSESLEKCKEELSEKVEDEKKERQTAIDDMRKELGRQEKKASNLKEKLKKLKGDVVGDDADDDEDKDEEEGNE</sequence>
<protein>
    <submittedName>
        <fullName evidence="3">Uncharacterized protein</fullName>
    </submittedName>
</protein>
<gene>
    <name evidence="3" type="ORF">TCAL_04095</name>
</gene>
<dbReference type="EMBL" id="VCGU01000010">
    <property type="protein sequence ID" value="TRY69093.1"/>
    <property type="molecule type" value="Genomic_DNA"/>
</dbReference>
<accession>A0A553NUJ7</accession>
<feature type="region of interest" description="Disordered" evidence="2">
    <location>
        <begin position="1"/>
        <end position="60"/>
    </location>
</feature>
<proteinExistence type="predicted"/>
<evidence type="ECO:0000256" key="2">
    <source>
        <dbReference type="SAM" id="MobiDB-lite"/>
    </source>
</evidence>
<dbReference type="STRING" id="6832.A0A553NUJ7"/>
<evidence type="ECO:0000313" key="3">
    <source>
        <dbReference type="EMBL" id="TRY69093.1"/>
    </source>
</evidence>
<feature type="compositionally biased region" description="Polar residues" evidence="2">
    <location>
        <begin position="27"/>
        <end position="43"/>
    </location>
</feature>
<feature type="coiled-coil region" evidence="1">
    <location>
        <begin position="261"/>
        <end position="327"/>
    </location>
</feature>
<evidence type="ECO:0000313" key="4">
    <source>
        <dbReference type="Proteomes" id="UP000318571"/>
    </source>
</evidence>
<dbReference type="AlphaFoldDB" id="A0A553NUJ7"/>
<dbReference type="PANTHER" id="PTHR35153:SF1">
    <property type="entry name" value="COILED-COIL DOMAIN-CONTAINING PROTEIN 154"/>
    <property type="match status" value="1"/>
</dbReference>
<dbReference type="Proteomes" id="UP000318571">
    <property type="component" value="Chromosome 1"/>
</dbReference>
<dbReference type="InterPro" id="IPR029512">
    <property type="entry name" value="CCDC154"/>
</dbReference>
<dbReference type="PANTHER" id="PTHR35153">
    <property type="entry name" value="COILED-COIL DOMAIN-CONTAINING PROTEIN 154"/>
    <property type="match status" value="1"/>
</dbReference>
<reference evidence="3 4" key="1">
    <citation type="journal article" date="2018" name="Nat. Ecol. Evol.">
        <title>Genomic signatures of mitonuclear coevolution across populations of Tigriopus californicus.</title>
        <authorList>
            <person name="Barreto F.S."/>
            <person name="Watson E.T."/>
            <person name="Lima T.G."/>
            <person name="Willett C.S."/>
            <person name="Edmands S."/>
            <person name="Li W."/>
            <person name="Burton R.S."/>
        </authorList>
    </citation>
    <scope>NUCLEOTIDE SEQUENCE [LARGE SCALE GENOMIC DNA]</scope>
    <source>
        <strain evidence="3 4">San Diego</strain>
    </source>
</reference>